<dbReference type="SUPFAM" id="SSF48113">
    <property type="entry name" value="Heme-dependent peroxidases"/>
    <property type="match status" value="1"/>
</dbReference>
<dbReference type="Proteomes" id="UP001217089">
    <property type="component" value="Unassembled WGS sequence"/>
</dbReference>
<dbReference type="PANTHER" id="PTHR11475:SF141">
    <property type="entry name" value="CARDINAL"/>
    <property type="match status" value="1"/>
</dbReference>
<protein>
    <recommendedName>
        <fullName evidence="3">Peroxidase</fullName>
    </recommendedName>
</protein>
<sequence length="345" mass="39322">MCDTPTQPHCNPNARYRTFDGSCNNLRNPLLGTPVQPQSRFLPPEYVGDIDLPRTKSLQNERLPRVRPTSNTMNSKNQGTCLDDVTVAVLSWGTLVVRDTLETPSTSIKLSVKRAYNVLAECFHINVNDDDPYFNVTCLDFVRASPILADQCRPGRRQQINQLNSYLDASQVYGLSEADNDKIRVYRGGLLKVNNDNIPDKQDSQSIDEIITQTAFFRLHNIYAKQLSHFNPFWNDEKIFQETRKIIGAVVQKITYDEYLTTFLNDETREKYCLKSSCRQYDETEDPQLRVGYSVAAGRFGHSRIPPLQRFVNNILRVLPGPTSPSLLKQLVDDILQEKAGCVDR</sequence>
<dbReference type="PROSITE" id="PS50292">
    <property type="entry name" value="PEROXIDASE_3"/>
    <property type="match status" value="1"/>
</dbReference>
<comment type="caution">
    <text evidence="1">The sequence shown here is derived from an EMBL/GenBank/DDBJ whole genome shotgun (WGS) entry which is preliminary data.</text>
</comment>
<dbReference type="InterPro" id="IPR019791">
    <property type="entry name" value="Haem_peroxidase_animal"/>
</dbReference>
<reference evidence="1 2" key="1">
    <citation type="submission" date="2022-12" db="EMBL/GenBank/DDBJ databases">
        <title>Chromosome-level genome of Tegillarca granosa.</title>
        <authorList>
            <person name="Kim J."/>
        </authorList>
    </citation>
    <scope>NUCLEOTIDE SEQUENCE [LARGE SCALE GENOMIC DNA]</scope>
    <source>
        <strain evidence="1">Teg-2019</strain>
        <tissue evidence="1">Adductor muscle</tissue>
    </source>
</reference>
<dbReference type="Gene3D" id="1.10.640.10">
    <property type="entry name" value="Haem peroxidase domain superfamily, animal type"/>
    <property type="match status" value="1"/>
</dbReference>
<dbReference type="InterPro" id="IPR037120">
    <property type="entry name" value="Haem_peroxidase_sf_animal"/>
</dbReference>
<dbReference type="Pfam" id="PF03098">
    <property type="entry name" value="An_peroxidase"/>
    <property type="match status" value="1"/>
</dbReference>
<proteinExistence type="predicted"/>
<dbReference type="EMBL" id="JARBDR010000328">
    <property type="protein sequence ID" value="KAJ8316161.1"/>
    <property type="molecule type" value="Genomic_DNA"/>
</dbReference>
<gene>
    <name evidence="1" type="ORF">KUTeg_006175</name>
</gene>
<evidence type="ECO:0000313" key="1">
    <source>
        <dbReference type="EMBL" id="KAJ8316161.1"/>
    </source>
</evidence>
<accession>A0ABQ9FFR6</accession>
<dbReference type="InterPro" id="IPR010255">
    <property type="entry name" value="Haem_peroxidase_sf"/>
</dbReference>
<keyword evidence="2" id="KW-1185">Reference proteome</keyword>
<name>A0ABQ9FFR6_TEGGR</name>
<organism evidence="1 2">
    <name type="scientific">Tegillarca granosa</name>
    <name type="common">Malaysian cockle</name>
    <name type="synonym">Anadara granosa</name>
    <dbReference type="NCBI Taxonomy" id="220873"/>
    <lineage>
        <taxon>Eukaryota</taxon>
        <taxon>Metazoa</taxon>
        <taxon>Spiralia</taxon>
        <taxon>Lophotrochozoa</taxon>
        <taxon>Mollusca</taxon>
        <taxon>Bivalvia</taxon>
        <taxon>Autobranchia</taxon>
        <taxon>Pteriomorphia</taxon>
        <taxon>Arcoida</taxon>
        <taxon>Arcoidea</taxon>
        <taxon>Arcidae</taxon>
        <taxon>Tegillarca</taxon>
    </lineage>
</organism>
<dbReference type="PRINTS" id="PR00457">
    <property type="entry name" value="ANPEROXIDASE"/>
</dbReference>
<dbReference type="PANTHER" id="PTHR11475">
    <property type="entry name" value="OXIDASE/PEROXIDASE"/>
    <property type="match status" value="1"/>
</dbReference>
<evidence type="ECO:0000313" key="2">
    <source>
        <dbReference type="Proteomes" id="UP001217089"/>
    </source>
</evidence>
<evidence type="ECO:0008006" key="3">
    <source>
        <dbReference type="Google" id="ProtNLM"/>
    </source>
</evidence>